<evidence type="ECO:0000313" key="2">
    <source>
        <dbReference type="EMBL" id="OUS44037.1"/>
    </source>
</evidence>
<dbReference type="InterPro" id="IPR011051">
    <property type="entry name" value="RmlC_Cupin_sf"/>
</dbReference>
<dbReference type="Proteomes" id="UP000195557">
    <property type="component" value="Unassembled WGS sequence"/>
</dbReference>
<feature type="compositionally biased region" description="Basic and acidic residues" evidence="1">
    <location>
        <begin position="51"/>
        <end position="63"/>
    </location>
</feature>
<name>A0A1Y5I5Q6_OSTTA</name>
<feature type="region of interest" description="Disordered" evidence="1">
    <location>
        <begin position="1"/>
        <end position="70"/>
    </location>
</feature>
<sequence>MSHDSWIPPPSHPPRTAAPPTSTRPHRPSRSCTHTLAHERPQFHSPFPRPSVERTRPRDERTRASVSHAFSRATNKMATEALVTVPSDVAKPETASKRDDDATEKKWRETAEIFEYGSAANPDMRPIPVLVHPADLHECGETRVIPFDINDFLDITESCTSPNLMASFVRIVKGESIETSAKATSQAFYVIRGSGESESEHGKISWSTGDMFVLPVTKGGVTHACIDAEAKGGAALYWVHDEPLMRYLGVSPADEKKFEPTLYRREQMLERVEEIKHDSGASNNRCGVLLGNSACSQTKTLTHVLWSLLNSIPAKTVQRPHRHNSVALDLAVAAKPGVYTLMGKEIDSQGFIIDPIRCDWIEGGVFVTPPGWWHSHHNESDDVAWVLPMQDAGLYTHQRTLDIRFVDDELELHAAGRIRGSAFAVTNKQYIELAEFGGSVPAPKSDNTIKRVLSVECMTSQPGESKRAKATQVGASICSQPEPEA</sequence>
<proteinExistence type="predicted"/>
<dbReference type="PANTHER" id="PTHR41517">
    <property type="entry name" value="1,2-DIOXYGENASE PROTEIN-RELATED"/>
    <property type="match status" value="1"/>
</dbReference>
<dbReference type="Gene3D" id="2.60.120.10">
    <property type="entry name" value="Jelly Rolls"/>
    <property type="match status" value="2"/>
</dbReference>
<organism evidence="2">
    <name type="scientific">Ostreococcus tauri</name>
    <name type="common">Marine green alga</name>
    <dbReference type="NCBI Taxonomy" id="70448"/>
    <lineage>
        <taxon>Eukaryota</taxon>
        <taxon>Viridiplantae</taxon>
        <taxon>Chlorophyta</taxon>
        <taxon>Mamiellophyceae</taxon>
        <taxon>Mamiellales</taxon>
        <taxon>Bathycoccaceae</taxon>
        <taxon>Ostreococcus</taxon>
    </lineage>
</organism>
<dbReference type="InterPro" id="IPR014710">
    <property type="entry name" value="RmlC-like_jellyroll"/>
</dbReference>
<dbReference type="GO" id="GO:0051213">
    <property type="term" value="F:dioxygenase activity"/>
    <property type="evidence" value="ECO:0007669"/>
    <property type="project" value="InterPro"/>
</dbReference>
<dbReference type="CDD" id="cd02216">
    <property type="entry name" value="cupin_GDO-like_N"/>
    <property type="match status" value="1"/>
</dbReference>
<dbReference type="EMBL" id="KZ155826">
    <property type="protein sequence ID" value="OUS44037.1"/>
    <property type="molecule type" value="Genomic_DNA"/>
</dbReference>
<evidence type="ECO:0000256" key="1">
    <source>
        <dbReference type="SAM" id="MobiDB-lite"/>
    </source>
</evidence>
<feature type="region of interest" description="Disordered" evidence="1">
    <location>
        <begin position="460"/>
        <end position="485"/>
    </location>
</feature>
<reference evidence="2" key="1">
    <citation type="submission" date="2017-04" db="EMBL/GenBank/DDBJ databases">
        <title>Population genomics of picophytoplankton unveils novel chromosome hypervariability.</title>
        <authorList>
            <consortium name="DOE Joint Genome Institute"/>
            <person name="Blanc-Mathieu R."/>
            <person name="Krasovec M."/>
            <person name="Hebrard M."/>
            <person name="Yau S."/>
            <person name="Desgranges E."/>
            <person name="Martin J."/>
            <person name="Schackwitz W."/>
            <person name="Kuo A."/>
            <person name="Salin G."/>
            <person name="Donnadieu C."/>
            <person name="Desdevises Y."/>
            <person name="Sanchez-Ferandin S."/>
            <person name="Moreau H."/>
            <person name="Rivals E."/>
            <person name="Grigoriev I.V."/>
            <person name="Grimsley N."/>
            <person name="Eyre-Walker A."/>
            <person name="Piganeau G."/>
        </authorList>
    </citation>
    <scope>NUCLEOTIDE SEQUENCE [LARGE SCALE GENOMIC DNA]</scope>
    <source>
        <strain evidence="2">RCC 1115</strain>
    </source>
</reference>
<protein>
    <submittedName>
        <fullName evidence="2">RmlC-like cupin domain-containing protein</fullName>
    </submittedName>
</protein>
<dbReference type="InterPro" id="IPR047183">
    <property type="entry name" value="GDO-like"/>
</dbReference>
<dbReference type="PANTHER" id="PTHR41517:SF1">
    <property type="entry name" value="CUPIN"/>
    <property type="match status" value="1"/>
</dbReference>
<gene>
    <name evidence="2" type="ORF">BE221DRAFT_79797</name>
</gene>
<feature type="compositionally biased region" description="Pro residues" evidence="1">
    <location>
        <begin position="7"/>
        <end position="17"/>
    </location>
</feature>
<dbReference type="AlphaFoldDB" id="A0A1Y5I5Q6"/>
<dbReference type="SUPFAM" id="SSF51182">
    <property type="entry name" value="RmlC-like cupins"/>
    <property type="match status" value="1"/>
</dbReference>
<dbReference type="eggNOG" id="ENOG502RSN5">
    <property type="taxonomic scope" value="Eukaryota"/>
</dbReference>
<accession>A0A1Y5I5Q6</accession>